<evidence type="ECO:0000256" key="5">
    <source>
        <dbReference type="ARBA" id="ARBA00023128"/>
    </source>
</evidence>
<dbReference type="GO" id="GO:0051170">
    <property type="term" value="P:import into nucleus"/>
    <property type="evidence" value="ECO:0007669"/>
    <property type="project" value="TreeGrafter"/>
</dbReference>
<gene>
    <name evidence="9" type="ORF">LAME_0A00584G</name>
</gene>
<dbReference type="PANTHER" id="PTHR14097">
    <property type="entry name" value="OXIDOREDUCTASE HTATIP2"/>
    <property type="match status" value="1"/>
</dbReference>
<keyword evidence="5" id="KW-0496">Mitochondrion</keyword>
<sequence length="224" mass="23846">MACNALVLGATGLCGSALLKYAAANAAFDSVATITRKELQGSQAEKVRSTVEKDSTKWADLIPDDISVIFSALATTKADAGGKEAFYKFDHDFNLELAKSAKNKGCKTFVLVSSIGADVNSSFFYLKTKGDLERDILALNFDKTIFLRPGALLGERVKGKGLFNSMFAKVGGLFYNTRFQAFGGHPVYGDEVGKAGVILALDSSITEKSHIAKANEIVALASKA</sequence>
<comment type="similarity">
    <text evidence="2">Belongs to the FMP52 family.</text>
</comment>
<dbReference type="InterPro" id="IPR014843">
    <property type="entry name" value="Him1/Fmp52"/>
</dbReference>
<name>A0A1G4ILA8_9SACH</name>
<dbReference type="GO" id="GO:0005741">
    <property type="term" value="C:mitochondrial outer membrane"/>
    <property type="evidence" value="ECO:0007669"/>
    <property type="project" value="UniProtKB-SubCell"/>
</dbReference>
<dbReference type="AlphaFoldDB" id="A0A1G4ILA8"/>
<evidence type="ECO:0000256" key="2">
    <source>
        <dbReference type="ARBA" id="ARBA00006617"/>
    </source>
</evidence>
<dbReference type="EMBL" id="LT598483">
    <property type="protein sequence ID" value="SCU77303.1"/>
    <property type="molecule type" value="Genomic_DNA"/>
</dbReference>
<dbReference type="FunFam" id="3.40.50.720:FF:000366">
    <property type="entry name" value="Protein FMP52, mitochondrial"/>
    <property type="match status" value="1"/>
</dbReference>
<dbReference type="Proteomes" id="UP000191144">
    <property type="component" value="Chromosome A"/>
</dbReference>
<protein>
    <recommendedName>
        <fullName evidence="8">Protein FMP52, mitochondrial</fullName>
    </recommendedName>
    <alternativeName>
        <fullName evidence="7">Protein fmp52, mitochondrial</fullName>
    </alternativeName>
</protein>
<evidence type="ECO:0000313" key="10">
    <source>
        <dbReference type="Proteomes" id="UP000191144"/>
    </source>
</evidence>
<evidence type="ECO:0000256" key="8">
    <source>
        <dbReference type="ARBA" id="ARBA00074024"/>
    </source>
</evidence>
<keyword evidence="4" id="KW-0809">Transit peptide</keyword>
<evidence type="ECO:0000256" key="7">
    <source>
        <dbReference type="ARBA" id="ARBA00071738"/>
    </source>
</evidence>
<dbReference type="SUPFAM" id="SSF51735">
    <property type="entry name" value="NAD(P)-binding Rossmann-fold domains"/>
    <property type="match status" value="1"/>
</dbReference>
<dbReference type="Gene3D" id="3.40.50.720">
    <property type="entry name" value="NAD(P)-binding Rossmann-like Domain"/>
    <property type="match status" value="1"/>
</dbReference>
<organism evidence="9 10">
    <name type="scientific">Lachancea meyersii CBS 8951</name>
    <dbReference type="NCBI Taxonomy" id="1266667"/>
    <lineage>
        <taxon>Eukaryota</taxon>
        <taxon>Fungi</taxon>
        <taxon>Dikarya</taxon>
        <taxon>Ascomycota</taxon>
        <taxon>Saccharomycotina</taxon>
        <taxon>Saccharomycetes</taxon>
        <taxon>Saccharomycetales</taxon>
        <taxon>Saccharomycetaceae</taxon>
        <taxon>Lachancea</taxon>
    </lineage>
</organism>
<evidence type="ECO:0000256" key="4">
    <source>
        <dbReference type="ARBA" id="ARBA00022946"/>
    </source>
</evidence>
<evidence type="ECO:0000256" key="6">
    <source>
        <dbReference type="ARBA" id="ARBA00023136"/>
    </source>
</evidence>
<reference evidence="10" key="1">
    <citation type="submission" date="2016-03" db="EMBL/GenBank/DDBJ databases">
        <authorList>
            <person name="Devillers Hugo."/>
        </authorList>
    </citation>
    <scope>NUCLEOTIDE SEQUENCE [LARGE SCALE GENOMIC DNA]</scope>
</reference>
<dbReference type="OrthoDB" id="430436at2759"/>
<evidence type="ECO:0000256" key="1">
    <source>
        <dbReference type="ARBA" id="ARBA00004450"/>
    </source>
</evidence>
<accession>A0A1G4ILA8</accession>
<evidence type="ECO:0000313" key="9">
    <source>
        <dbReference type="EMBL" id="SCU77303.1"/>
    </source>
</evidence>
<dbReference type="InterPro" id="IPR036291">
    <property type="entry name" value="NAD(P)-bd_dom_sf"/>
</dbReference>
<proteinExistence type="inferred from homology"/>
<keyword evidence="3" id="KW-1000">Mitochondrion outer membrane</keyword>
<dbReference type="PANTHER" id="PTHR14097:SF7">
    <property type="entry name" value="OXIDOREDUCTASE HTATIP2"/>
    <property type="match status" value="1"/>
</dbReference>
<keyword evidence="6" id="KW-0472">Membrane</keyword>
<evidence type="ECO:0000256" key="3">
    <source>
        <dbReference type="ARBA" id="ARBA00022787"/>
    </source>
</evidence>
<dbReference type="Pfam" id="PF08732">
    <property type="entry name" value="HIM1"/>
    <property type="match status" value="1"/>
</dbReference>
<keyword evidence="10" id="KW-1185">Reference proteome</keyword>
<comment type="subcellular location">
    <subcellularLocation>
        <location evidence="1">Mitochondrion outer membrane</location>
        <topology evidence="1">Peripheral membrane protein</topology>
    </subcellularLocation>
</comment>